<reference evidence="2" key="1">
    <citation type="submission" date="2019-06" db="EMBL/GenBank/DDBJ databases">
        <authorList>
            <person name="Broberg M."/>
        </authorList>
    </citation>
    <scope>NUCLEOTIDE SEQUENCE [LARGE SCALE GENOMIC DNA]</scope>
</reference>
<evidence type="ECO:0000313" key="2">
    <source>
        <dbReference type="Proteomes" id="UP000754883"/>
    </source>
</evidence>
<organism evidence="1 2">
    <name type="scientific">Clonostachys byssicola</name>
    <dbReference type="NCBI Taxonomy" id="160290"/>
    <lineage>
        <taxon>Eukaryota</taxon>
        <taxon>Fungi</taxon>
        <taxon>Dikarya</taxon>
        <taxon>Ascomycota</taxon>
        <taxon>Pezizomycotina</taxon>
        <taxon>Sordariomycetes</taxon>
        <taxon>Hypocreomycetidae</taxon>
        <taxon>Hypocreales</taxon>
        <taxon>Bionectriaceae</taxon>
        <taxon>Clonostachys</taxon>
    </lineage>
</organism>
<name>A0A9N9YB10_9HYPO</name>
<accession>A0A9N9YB10</accession>
<gene>
    <name evidence="1" type="ORF">CBYS24578_00001829</name>
</gene>
<evidence type="ECO:0000313" key="1">
    <source>
        <dbReference type="EMBL" id="CAH0002075.1"/>
    </source>
</evidence>
<protein>
    <submittedName>
        <fullName evidence="1">Uncharacterized protein</fullName>
    </submittedName>
</protein>
<reference evidence="1 2" key="2">
    <citation type="submission" date="2021-10" db="EMBL/GenBank/DDBJ databases">
        <authorList>
            <person name="Piombo E."/>
        </authorList>
    </citation>
    <scope>NUCLEOTIDE SEQUENCE [LARGE SCALE GENOMIC DNA]</scope>
</reference>
<keyword evidence="2" id="KW-1185">Reference proteome</keyword>
<sequence length="146" mass="16943">MAEAARIHKDRAILDFETFKGRWRWVYDRLTNAMVLTEDFKLKNSHDGISKEVNTWSPEKHVAATSIAHQVHGTAMYYGFTNGNEEFDLEQYIDLSLCAISVESLFTNKMKWDFRNDYVPDMQEDLVKIPLSHTHYKIDPAVGDTI</sequence>
<comment type="caution">
    <text evidence="1">The sequence shown here is derived from an EMBL/GenBank/DDBJ whole genome shotgun (WGS) entry which is preliminary data.</text>
</comment>
<proteinExistence type="predicted"/>
<dbReference type="Proteomes" id="UP000754883">
    <property type="component" value="Unassembled WGS sequence"/>
</dbReference>
<dbReference type="EMBL" id="CABFNO020001560">
    <property type="protein sequence ID" value="CAH0002075.1"/>
    <property type="molecule type" value="Genomic_DNA"/>
</dbReference>
<dbReference type="OrthoDB" id="5101730at2759"/>
<dbReference type="AlphaFoldDB" id="A0A9N9YB10"/>